<dbReference type="Proteomes" id="UP000652761">
    <property type="component" value="Unassembled WGS sequence"/>
</dbReference>
<dbReference type="EMBL" id="NMUH01005209">
    <property type="protein sequence ID" value="MQM12143.1"/>
    <property type="molecule type" value="Genomic_DNA"/>
</dbReference>
<name>A0A843WKZ1_COLES</name>
<feature type="region of interest" description="Disordered" evidence="1">
    <location>
        <begin position="1"/>
        <end position="21"/>
    </location>
</feature>
<feature type="compositionally biased region" description="Low complexity" evidence="1">
    <location>
        <begin position="62"/>
        <end position="72"/>
    </location>
</feature>
<gene>
    <name evidence="2" type="ORF">Taro_045057</name>
</gene>
<feature type="region of interest" description="Disordered" evidence="1">
    <location>
        <begin position="48"/>
        <end position="100"/>
    </location>
</feature>
<organism evidence="2 3">
    <name type="scientific">Colocasia esculenta</name>
    <name type="common">Wild taro</name>
    <name type="synonym">Arum esculentum</name>
    <dbReference type="NCBI Taxonomy" id="4460"/>
    <lineage>
        <taxon>Eukaryota</taxon>
        <taxon>Viridiplantae</taxon>
        <taxon>Streptophyta</taxon>
        <taxon>Embryophyta</taxon>
        <taxon>Tracheophyta</taxon>
        <taxon>Spermatophyta</taxon>
        <taxon>Magnoliopsida</taxon>
        <taxon>Liliopsida</taxon>
        <taxon>Araceae</taxon>
        <taxon>Aroideae</taxon>
        <taxon>Colocasieae</taxon>
        <taxon>Colocasia</taxon>
    </lineage>
</organism>
<reference evidence="2" key="1">
    <citation type="submission" date="2017-07" db="EMBL/GenBank/DDBJ databases">
        <title>Taro Niue Genome Assembly and Annotation.</title>
        <authorList>
            <person name="Atibalentja N."/>
            <person name="Keating K."/>
            <person name="Fields C.J."/>
        </authorList>
    </citation>
    <scope>NUCLEOTIDE SEQUENCE</scope>
    <source>
        <strain evidence="2">Niue_2</strain>
        <tissue evidence="2">Leaf</tissue>
    </source>
</reference>
<proteinExistence type="predicted"/>
<feature type="compositionally biased region" description="Basic and acidic residues" evidence="1">
    <location>
        <begin position="80"/>
        <end position="100"/>
    </location>
</feature>
<evidence type="ECO:0000256" key="1">
    <source>
        <dbReference type="SAM" id="MobiDB-lite"/>
    </source>
</evidence>
<evidence type="ECO:0000313" key="2">
    <source>
        <dbReference type="EMBL" id="MQM12143.1"/>
    </source>
</evidence>
<accession>A0A843WKZ1</accession>
<sequence>MDWEAGEGRVVVAGGRGGLGDSVEVGEVDMSLRIGSRVQRLRTVDGVPGHPSQALLPITQGASSTASASSVAETPSWGRGTDRRGPARGATERRLEPGHK</sequence>
<dbReference type="AlphaFoldDB" id="A0A843WKZ1"/>
<keyword evidence="3" id="KW-1185">Reference proteome</keyword>
<comment type="caution">
    <text evidence="2">The sequence shown here is derived from an EMBL/GenBank/DDBJ whole genome shotgun (WGS) entry which is preliminary data.</text>
</comment>
<protein>
    <submittedName>
        <fullName evidence="2">Uncharacterized protein</fullName>
    </submittedName>
</protein>
<evidence type="ECO:0000313" key="3">
    <source>
        <dbReference type="Proteomes" id="UP000652761"/>
    </source>
</evidence>